<dbReference type="InterPro" id="IPR053056">
    <property type="entry name" value="Lipid_Metab_Assoc_Protein"/>
</dbReference>
<dbReference type="InParanoid" id="A0A067LXC5"/>
<feature type="region of interest" description="Disordered" evidence="1">
    <location>
        <begin position="428"/>
        <end position="453"/>
    </location>
</feature>
<name>A0A067LXC5_BOTB1</name>
<sequence>MTDAEAGVSAPPADVEAIFHCTFHATRGNIVDWSRKTREDIPLDGVEFSSLPSGLHVVDEDVIYFTKDDFHGICVFRRRRTKEAGMRGVRLGAVGLLIAPSDNPRPWLHLPTLKRLSDDLEAHPEDRESLATYFESYKTRPDSPASVPWAGWQDELSRATPEHPLLQLPYLLQILGPATLTLLKFVLARQRVLIYTHPAVELACQLARAAAEMCFGDIRDREESAKGVSVLGLVGLVDIDKLKKESWKGDGWIACTTDAIFLEKGYLYDLVIDLSTSTTSRPFRPSFFIPRPVVKPNALPPASRAKSKTPLMMLQPVRFTFSDLRIWAEFDRILRADPSGLDPNPGTGSAPGAGVESSGLSSARWLETGRLYEDACMLYAGIWRSASWRWGAGGSGKIRLDGPDDDVASSTSATGMEDWVEVTLTKGQSQFSRRRVSGGSNSRSVKSGASGSSTLSCRAQTTVALLETFHAHVAFLEWRLEEFAGQGSLRDADPSSAPSAPSPASTSAPTTTAPTETPTETRKSKKQRPASPLPPLILSARDLIAFELGPLSELDAVFLESYAEKKTKRKCIVKRGWKEIVGALFGIC</sequence>
<dbReference type="HOGENOM" id="CLU_442816_0_0_1"/>
<feature type="compositionally biased region" description="Low complexity" evidence="1">
    <location>
        <begin position="494"/>
        <end position="518"/>
    </location>
</feature>
<protein>
    <recommendedName>
        <fullName evidence="4">DUF4484 domain-containing protein</fullName>
    </recommendedName>
</protein>
<dbReference type="InterPro" id="IPR018626">
    <property type="entry name" value="LCHN/Anr2"/>
</dbReference>
<dbReference type="OrthoDB" id="2152680at2759"/>
<proteinExistence type="predicted"/>
<dbReference type="Proteomes" id="UP000027195">
    <property type="component" value="Unassembled WGS sequence"/>
</dbReference>
<feature type="region of interest" description="Disordered" evidence="1">
    <location>
        <begin position="338"/>
        <end position="358"/>
    </location>
</feature>
<evidence type="ECO:0000313" key="3">
    <source>
        <dbReference type="Proteomes" id="UP000027195"/>
    </source>
</evidence>
<gene>
    <name evidence="2" type="ORF">BOTBODRAFT_59753</name>
</gene>
<dbReference type="AlphaFoldDB" id="A0A067LXC5"/>
<feature type="compositionally biased region" description="Low complexity" evidence="1">
    <location>
        <begin position="437"/>
        <end position="453"/>
    </location>
</feature>
<evidence type="ECO:0000256" key="1">
    <source>
        <dbReference type="SAM" id="MobiDB-lite"/>
    </source>
</evidence>
<reference evidence="3" key="1">
    <citation type="journal article" date="2014" name="Proc. Natl. Acad. Sci. U.S.A.">
        <title>Extensive sampling of basidiomycete genomes demonstrates inadequacy of the white-rot/brown-rot paradigm for wood decay fungi.</title>
        <authorList>
            <person name="Riley R."/>
            <person name="Salamov A.A."/>
            <person name="Brown D.W."/>
            <person name="Nagy L.G."/>
            <person name="Floudas D."/>
            <person name="Held B.W."/>
            <person name="Levasseur A."/>
            <person name="Lombard V."/>
            <person name="Morin E."/>
            <person name="Otillar R."/>
            <person name="Lindquist E.A."/>
            <person name="Sun H."/>
            <person name="LaButti K.M."/>
            <person name="Schmutz J."/>
            <person name="Jabbour D."/>
            <person name="Luo H."/>
            <person name="Baker S.E."/>
            <person name="Pisabarro A.G."/>
            <person name="Walton J.D."/>
            <person name="Blanchette R.A."/>
            <person name="Henrissat B."/>
            <person name="Martin F."/>
            <person name="Cullen D."/>
            <person name="Hibbett D.S."/>
            <person name="Grigoriev I.V."/>
        </authorList>
    </citation>
    <scope>NUCLEOTIDE SEQUENCE [LARGE SCALE GENOMIC DNA]</scope>
    <source>
        <strain evidence="3">FD-172 SS1</strain>
    </source>
</reference>
<organism evidence="2 3">
    <name type="scientific">Botryobasidium botryosum (strain FD-172 SS1)</name>
    <dbReference type="NCBI Taxonomy" id="930990"/>
    <lineage>
        <taxon>Eukaryota</taxon>
        <taxon>Fungi</taxon>
        <taxon>Dikarya</taxon>
        <taxon>Basidiomycota</taxon>
        <taxon>Agaricomycotina</taxon>
        <taxon>Agaricomycetes</taxon>
        <taxon>Cantharellales</taxon>
        <taxon>Botryobasidiaceae</taxon>
        <taxon>Botryobasidium</taxon>
    </lineage>
</organism>
<evidence type="ECO:0008006" key="4">
    <source>
        <dbReference type="Google" id="ProtNLM"/>
    </source>
</evidence>
<keyword evidence="3" id="KW-1185">Reference proteome</keyword>
<accession>A0A067LXC5</accession>
<dbReference type="STRING" id="930990.A0A067LXC5"/>
<dbReference type="PANTHER" id="PTHR28153:SF1">
    <property type="entry name" value="DUF4484 DOMAIN-CONTAINING PROTEIN"/>
    <property type="match status" value="1"/>
</dbReference>
<dbReference type="PANTHER" id="PTHR28153">
    <property type="entry name" value="PROTEIN, PUTATIVE-RELATED"/>
    <property type="match status" value="1"/>
</dbReference>
<dbReference type="Pfam" id="PF09804">
    <property type="entry name" value="DENND11"/>
    <property type="match status" value="1"/>
</dbReference>
<feature type="region of interest" description="Disordered" evidence="1">
    <location>
        <begin position="487"/>
        <end position="534"/>
    </location>
</feature>
<dbReference type="GO" id="GO:0005811">
    <property type="term" value="C:lipid droplet"/>
    <property type="evidence" value="ECO:0007669"/>
    <property type="project" value="TreeGrafter"/>
</dbReference>
<evidence type="ECO:0000313" key="2">
    <source>
        <dbReference type="EMBL" id="KDQ07819.1"/>
    </source>
</evidence>
<dbReference type="EMBL" id="KL198100">
    <property type="protein sequence ID" value="KDQ07819.1"/>
    <property type="molecule type" value="Genomic_DNA"/>
</dbReference>